<keyword evidence="1" id="KW-0812">Transmembrane</keyword>
<feature type="transmembrane region" description="Helical" evidence="1">
    <location>
        <begin position="576"/>
        <end position="593"/>
    </location>
</feature>
<feature type="chain" id="PRO_5014194512" evidence="2">
    <location>
        <begin position="20"/>
        <end position="599"/>
    </location>
</feature>
<organism evidence="3 4">
    <name type="scientific">Acinetobacter pseudolwoffii</name>
    <dbReference type="NCBI Taxonomy" id="2053287"/>
    <lineage>
        <taxon>Bacteria</taxon>
        <taxon>Pseudomonadati</taxon>
        <taxon>Pseudomonadota</taxon>
        <taxon>Gammaproteobacteria</taxon>
        <taxon>Moraxellales</taxon>
        <taxon>Moraxellaceae</taxon>
        <taxon>Acinetobacter</taxon>
    </lineage>
</organism>
<evidence type="ECO:0000256" key="1">
    <source>
        <dbReference type="SAM" id="Phobius"/>
    </source>
</evidence>
<dbReference type="SUPFAM" id="SSF51126">
    <property type="entry name" value="Pectin lyase-like"/>
    <property type="match status" value="1"/>
</dbReference>
<dbReference type="InterPro" id="IPR026454">
    <property type="entry name" value="Rhombotarget_A"/>
</dbReference>
<evidence type="ECO:0000313" key="3">
    <source>
        <dbReference type="EMBL" id="PJO75857.1"/>
    </source>
</evidence>
<dbReference type="RefSeq" id="WP_100534839.1">
    <property type="nucleotide sequence ID" value="NZ_CBDBYO010000008.1"/>
</dbReference>
<keyword evidence="1" id="KW-1133">Transmembrane helix</keyword>
<reference evidence="3 4" key="1">
    <citation type="submission" date="2017-11" db="EMBL/GenBank/DDBJ databases">
        <title>Revising the taxonomy of the Acinetobacter lwoffii group: the description of Acinetobacter pseudolwoffii sp. nov. and emended description of Acinetobacter lwoffii.</title>
        <authorList>
            <person name="Nemec A."/>
            <person name="Radolfova-Krizova L."/>
        </authorList>
    </citation>
    <scope>NUCLEOTIDE SEQUENCE [LARGE SCALE GENOMIC DNA]</scope>
    <source>
        <strain evidence="3 4">ANC 5044</strain>
    </source>
</reference>
<keyword evidence="1" id="KW-0472">Membrane</keyword>
<comment type="caution">
    <text evidence="3">The sequence shown here is derived from an EMBL/GenBank/DDBJ whole genome shotgun (WGS) entry which is preliminary data.</text>
</comment>
<protein>
    <submittedName>
        <fullName evidence="3">Rhombotarget A</fullName>
    </submittedName>
</protein>
<dbReference type="AlphaFoldDB" id="A0A2H9YT98"/>
<name>A0A2H9YT98_9GAMM</name>
<accession>A0A2H9YT98</accession>
<evidence type="ECO:0000313" key="4">
    <source>
        <dbReference type="Proteomes" id="UP000243446"/>
    </source>
</evidence>
<sequence>MLKKSIGMALLCMAGQAYSADIIVTTTEDIEKDDKECSLREAVEYINRGLAKEGFMGCGGENSSSTIILKEKNTYVLNKHIAIKKSLSIRSVADSDEEFSTTEKTLGLHNAHIQMQGTDNLFRLNSTDTLVQLNLKELDLEGCGKVSCAEQGGLIHNKGQVVVEYSRLFNGAANLGGAIYNTGQFGQSFLSRVEIKNSLIENNKAQRGGILYSELPAFLIRQSVLKNNQTLNNSAANIYSAGQFADTENLQNISAEVLSSTLLKNKGTLINVMDGMGLNNLTIVDNADTALRMNAPAGRAYVANSIILRNGAQDCQIENGDKTLIQNNLLTVSCGTGDAVAPNELWNGTQILAEASNKSEGVCQTLSENSTAILCPYSVAKGQFLGYMRPRILLSHNQVSDSSIVNRGTALNLAAPTVACEAADQRGINRLMDNLFCDRGAIEITVPTSGSLVGQDLLKGEIAKFSIESFLGDSDLIPKEQCNVMVGQQLTGEPWQDGCLKVVQTKTESKGKTRIDIHGNVVYTPDSTWHGADIFELQVVTTSTRFNKSKPYLTITTQIVQEPKNEMEDKSVKTSGGAWGFGGLLILIGLMGLRRELKD</sequence>
<dbReference type="InterPro" id="IPR026457">
    <property type="entry name" value="CSLREA_Nterm"/>
</dbReference>
<keyword evidence="2" id="KW-0732">Signal</keyword>
<dbReference type="NCBIfam" id="TIGR04212">
    <property type="entry name" value="GlyGly_RbtA"/>
    <property type="match status" value="1"/>
</dbReference>
<dbReference type="NCBIfam" id="TIGR04214">
    <property type="entry name" value="CSLREA_Nterm"/>
    <property type="match status" value="1"/>
</dbReference>
<gene>
    <name evidence="3" type="primary">rbtA</name>
    <name evidence="3" type="ORF">CWI32_05650</name>
</gene>
<dbReference type="Proteomes" id="UP000243446">
    <property type="component" value="Unassembled WGS sequence"/>
</dbReference>
<feature type="signal peptide" evidence="2">
    <location>
        <begin position="1"/>
        <end position="19"/>
    </location>
</feature>
<dbReference type="GeneID" id="97175814"/>
<proteinExistence type="predicted"/>
<evidence type="ECO:0000256" key="2">
    <source>
        <dbReference type="SAM" id="SignalP"/>
    </source>
</evidence>
<dbReference type="EMBL" id="PHRG01000002">
    <property type="protein sequence ID" value="PJO75857.1"/>
    <property type="molecule type" value="Genomic_DNA"/>
</dbReference>
<dbReference type="InterPro" id="IPR011050">
    <property type="entry name" value="Pectin_lyase_fold/virulence"/>
</dbReference>